<dbReference type="InterPro" id="IPR050341">
    <property type="entry name" value="PP1_catalytic_subunit"/>
</dbReference>
<evidence type="ECO:0000313" key="6">
    <source>
        <dbReference type="EnsemblMetazoa" id="PPA24420.1"/>
    </source>
</evidence>
<accession>A0A2A6BML2</accession>
<reference evidence="6" key="2">
    <citation type="submission" date="2022-06" db="UniProtKB">
        <authorList>
            <consortium name="EnsemblMetazoa"/>
        </authorList>
    </citation>
    <scope>IDENTIFICATION</scope>
    <source>
        <strain evidence="6">PS312</strain>
    </source>
</reference>
<feature type="compositionally biased region" description="Basic and acidic residues" evidence="3">
    <location>
        <begin position="369"/>
        <end position="379"/>
    </location>
</feature>
<feature type="transmembrane region" description="Helical" evidence="4">
    <location>
        <begin position="424"/>
        <end position="450"/>
    </location>
</feature>
<gene>
    <name evidence="6" type="primary">WBGene00113974</name>
</gene>
<dbReference type="Proteomes" id="UP000005239">
    <property type="component" value="Unassembled WGS sequence"/>
</dbReference>
<dbReference type="PANTHER" id="PTHR11668:SF491">
    <property type="entry name" value="SERINE_THREONINE-PROTEIN PHOSPHATASE"/>
    <property type="match status" value="1"/>
</dbReference>
<dbReference type="SMART" id="SM00156">
    <property type="entry name" value="PP2Ac"/>
    <property type="match status" value="1"/>
</dbReference>
<evidence type="ECO:0000256" key="1">
    <source>
        <dbReference type="RuleBase" id="RU004273"/>
    </source>
</evidence>
<dbReference type="PANTHER" id="PTHR11668">
    <property type="entry name" value="SERINE/THREONINE PROTEIN PHOSPHATASE"/>
    <property type="match status" value="1"/>
</dbReference>
<keyword evidence="2" id="KW-0175">Coiled coil</keyword>
<keyword evidence="4" id="KW-0472">Membrane</keyword>
<keyword evidence="1" id="KW-0378">Hydrolase</keyword>
<dbReference type="SUPFAM" id="SSF56300">
    <property type="entry name" value="Metallo-dependent phosphatases"/>
    <property type="match status" value="1"/>
</dbReference>
<feature type="compositionally biased region" description="Basic and acidic residues" evidence="3">
    <location>
        <begin position="955"/>
        <end position="974"/>
    </location>
</feature>
<dbReference type="CDD" id="cd00144">
    <property type="entry name" value="MPP_PPP_family"/>
    <property type="match status" value="1"/>
</dbReference>
<feature type="coiled-coil region" evidence="2">
    <location>
        <begin position="60"/>
        <end position="108"/>
    </location>
</feature>
<keyword evidence="4" id="KW-0812">Transmembrane</keyword>
<feature type="compositionally biased region" description="Basic residues" evidence="3">
    <location>
        <begin position="894"/>
        <end position="909"/>
    </location>
</feature>
<comment type="similarity">
    <text evidence="1">Belongs to the PPP phosphatase family.</text>
</comment>
<evidence type="ECO:0000256" key="4">
    <source>
        <dbReference type="SAM" id="Phobius"/>
    </source>
</evidence>
<dbReference type="GO" id="GO:0005634">
    <property type="term" value="C:nucleus"/>
    <property type="evidence" value="ECO:0000318"/>
    <property type="project" value="GO_Central"/>
</dbReference>
<reference evidence="7" key="1">
    <citation type="journal article" date="2008" name="Nat. Genet.">
        <title>The Pristionchus pacificus genome provides a unique perspective on nematode lifestyle and parasitism.</title>
        <authorList>
            <person name="Dieterich C."/>
            <person name="Clifton S.W."/>
            <person name="Schuster L.N."/>
            <person name="Chinwalla A."/>
            <person name="Delehaunty K."/>
            <person name="Dinkelacker I."/>
            <person name="Fulton L."/>
            <person name="Fulton R."/>
            <person name="Godfrey J."/>
            <person name="Minx P."/>
            <person name="Mitreva M."/>
            <person name="Roeseler W."/>
            <person name="Tian H."/>
            <person name="Witte H."/>
            <person name="Yang S.P."/>
            <person name="Wilson R.K."/>
            <person name="Sommer R.J."/>
        </authorList>
    </citation>
    <scope>NUCLEOTIDE SEQUENCE [LARGE SCALE GENOMIC DNA]</scope>
    <source>
        <strain evidence="7">PS312</strain>
    </source>
</reference>
<dbReference type="EnsemblMetazoa" id="PPA24420.1">
    <property type="protein sequence ID" value="PPA24420.1"/>
    <property type="gene ID" value="WBGene00113974"/>
</dbReference>
<feature type="region of interest" description="Disordered" evidence="3">
    <location>
        <begin position="856"/>
        <end position="994"/>
    </location>
</feature>
<protein>
    <recommendedName>
        <fullName evidence="1">Serine/threonine-protein phosphatase</fullName>
        <ecNumber evidence="1">3.1.3.16</ecNumber>
    </recommendedName>
</protein>
<dbReference type="Pfam" id="PF00149">
    <property type="entry name" value="Metallophos"/>
    <property type="match status" value="1"/>
</dbReference>
<dbReference type="GO" id="GO:0004722">
    <property type="term" value="F:protein serine/threonine phosphatase activity"/>
    <property type="evidence" value="ECO:0000318"/>
    <property type="project" value="GO_Central"/>
</dbReference>
<evidence type="ECO:0000256" key="3">
    <source>
        <dbReference type="SAM" id="MobiDB-lite"/>
    </source>
</evidence>
<feature type="signal peptide" evidence="5">
    <location>
        <begin position="1"/>
        <end position="23"/>
    </location>
</feature>
<feature type="compositionally biased region" description="Basic and acidic residues" evidence="3">
    <location>
        <begin position="342"/>
        <end position="362"/>
    </location>
</feature>
<feature type="coiled-coil region" evidence="2">
    <location>
        <begin position="247"/>
        <end position="323"/>
    </location>
</feature>
<dbReference type="Gene3D" id="3.60.21.10">
    <property type="match status" value="1"/>
</dbReference>
<organism evidence="6 7">
    <name type="scientific">Pristionchus pacificus</name>
    <name type="common">Parasitic nematode worm</name>
    <dbReference type="NCBI Taxonomy" id="54126"/>
    <lineage>
        <taxon>Eukaryota</taxon>
        <taxon>Metazoa</taxon>
        <taxon>Ecdysozoa</taxon>
        <taxon>Nematoda</taxon>
        <taxon>Chromadorea</taxon>
        <taxon>Rhabditida</taxon>
        <taxon>Rhabditina</taxon>
        <taxon>Diplogasteromorpha</taxon>
        <taxon>Diplogasteroidea</taxon>
        <taxon>Neodiplogasteridae</taxon>
        <taxon>Pristionchus</taxon>
    </lineage>
</organism>
<feature type="compositionally biased region" description="Low complexity" evidence="3">
    <location>
        <begin position="485"/>
        <end position="506"/>
    </location>
</feature>
<evidence type="ECO:0000256" key="5">
    <source>
        <dbReference type="SAM" id="SignalP"/>
    </source>
</evidence>
<dbReference type="InterPro" id="IPR029052">
    <property type="entry name" value="Metallo-depent_PP-like"/>
</dbReference>
<feature type="chain" id="PRO_5043590474" description="Serine/threonine-protein phosphatase" evidence="5">
    <location>
        <begin position="24"/>
        <end position="1321"/>
    </location>
</feature>
<feature type="compositionally biased region" description="Pro residues" evidence="3">
    <location>
        <begin position="474"/>
        <end position="484"/>
    </location>
</feature>
<evidence type="ECO:0000256" key="2">
    <source>
        <dbReference type="SAM" id="Coils"/>
    </source>
</evidence>
<comment type="catalytic activity">
    <reaction evidence="1">
        <text>O-phospho-L-threonyl-[protein] + H2O = L-threonyl-[protein] + phosphate</text>
        <dbReference type="Rhea" id="RHEA:47004"/>
        <dbReference type="Rhea" id="RHEA-COMP:11060"/>
        <dbReference type="Rhea" id="RHEA-COMP:11605"/>
        <dbReference type="ChEBI" id="CHEBI:15377"/>
        <dbReference type="ChEBI" id="CHEBI:30013"/>
        <dbReference type="ChEBI" id="CHEBI:43474"/>
        <dbReference type="ChEBI" id="CHEBI:61977"/>
        <dbReference type="EC" id="3.1.3.16"/>
    </reaction>
</comment>
<evidence type="ECO:0000313" key="7">
    <source>
        <dbReference type="Proteomes" id="UP000005239"/>
    </source>
</evidence>
<feature type="region of interest" description="Disordered" evidence="3">
    <location>
        <begin position="461"/>
        <end position="513"/>
    </location>
</feature>
<dbReference type="PROSITE" id="PS00125">
    <property type="entry name" value="SER_THR_PHOSPHATASE"/>
    <property type="match status" value="1"/>
</dbReference>
<dbReference type="EC" id="3.1.3.16" evidence="1"/>
<feature type="compositionally biased region" description="Basic and acidic residues" evidence="3">
    <location>
        <begin position="910"/>
        <end position="920"/>
    </location>
</feature>
<accession>A0A8R1YKK6</accession>
<feature type="region of interest" description="Disordered" evidence="3">
    <location>
        <begin position="342"/>
        <end position="379"/>
    </location>
</feature>
<keyword evidence="5" id="KW-0732">Signal</keyword>
<dbReference type="InterPro" id="IPR006186">
    <property type="entry name" value="Ser/Thr-sp_prot-phosphatase"/>
</dbReference>
<proteinExistence type="inferred from homology"/>
<dbReference type="FunFam" id="3.60.21.10:FF:000291">
    <property type="entry name" value="Serine/threonine-protein phosphatase"/>
    <property type="match status" value="1"/>
</dbReference>
<dbReference type="GO" id="GO:0005737">
    <property type="term" value="C:cytoplasm"/>
    <property type="evidence" value="ECO:0000318"/>
    <property type="project" value="GO_Central"/>
</dbReference>
<sequence length="1321" mass="149188">MRFFLYFALPLLLILDSFVSIDAAPQSVFKPVPPWSTHKQRLKRSIDDSTSTADYDGLSLDQLTKLLNETKKKAETEKRDLEASNKNLIAKQAEYDKAKEDYDKKKEEWDKFKEFNYLRNKSAEAQKIIDAIDIPLLQEKYLKSERDFLEAETMYNIYKEELEDINGLSEGKDVEKNLKDESTRLTQEIATQAITVTSMEGIKKTKETALSNLKDDEKYYNRNYAKDKCNEPEKSTVTPCSDTIAELGKIKSKMQTAEDEAATAIQNHKEAEDKKKELESQMIRIGDRLLMLGSYKTNIPRKKEIAEDKVKDAESKKVHKEKQYLEAKTAFETAKAELAKAVEAKTEADSKLNPDTEAKESEANTAQDKAGKEKTRLEGELADLKADKDEKEKIWNATSAKVAEMELAKTAKEKSAVSTGGSNLIAIIIPIVVVVVVIIGVIGAAVFMFLKKRKRLAKQAKASHDSGDAAPAAPAAPPEAPEAPAPGADSQKPPSDASAAAPQPGSTKSNETPLAIDAPPVVKAIGAPPVVNAIGAPPVVNAIGAPPVVKAIGAPPALKAIEAAPVATDDENKWNVLPYLRCLDKYCEKFEDFVQGVSDKEHRAELQKVANPGTMVFKLADSYVFNTEDESGNNYVSVGMKYLKFIQDGRRSQQCNAISTDTKIEHKYTKRNPDGCLKHAFYAPNNMIIPFVFESARKTREMQIADKKALKERYSTKPACTHWSINRRRMGSVRVPDTTMTMHASEAMTKKEFFEALEKLSEEMTEKEFFEALEKLSEEEQEQFMIDVFLQELTDNVSTYRRVWRGPPSLFSHYRHEILFALNKFLDALRCKRGDYGDDYYSFRFAIQELHIAEDDSSCEELEPAEQTYSVSEPDDEMSTDRSSAGGGEDSRDKKKKKKKKKKGKKKSSDKHSDRSESSRREKKVGKHEKDSIEDDEFSGDDKKKKIKRTKKSEKKSEPSRPEKKDGNQKENDKGSSSSTESDPRSPPRDGQQLLLWDLDYIPELGRLTNREAMSDEQLDQVLRGIEENSTNKNQTNPDTDKIMDLLCTYYKKFKDGDKAIEYRERKKSVSIGDIHGSFDTIENTFKKFGGVGSKQFMKMRFIFTGDYVDRGSKSLEVIIYVLALALRYPDNVVVLRGNHEIYATNTVYGFYLECLDRIKDKEGTPKGQEGRDIHFYFNYVFGYMPIVCLHNNALHSHGGMTRTKFANMQELNEIMPKWMWDPMFCNQTAHDFLWSDPMEGITGFLWDEGRGAYVYGPDVVRKFVNDHPEVKLIVRGHQCMFNGWEFFAGGLLVCIFSCAGYDLTVLAEPIADAPSETVRL</sequence>
<feature type="compositionally biased region" description="Basic residues" evidence="3">
    <location>
        <begin position="945"/>
        <end position="954"/>
    </location>
</feature>
<keyword evidence="7" id="KW-1185">Reference proteome</keyword>
<name>A0A2A6BML2_PRIPA</name>
<dbReference type="PRINTS" id="PR00114">
    <property type="entry name" value="STPHPHTASE"/>
</dbReference>
<keyword evidence="4" id="KW-1133">Transmembrane helix</keyword>
<dbReference type="InterPro" id="IPR004843">
    <property type="entry name" value="Calcineurin-like_PHP"/>
</dbReference>